<keyword evidence="1" id="KW-0732">Signal</keyword>
<comment type="caution">
    <text evidence="2">The sequence shown here is derived from an EMBL/GenBank/DDBJ whole genome shotgun (WGS) entry which is preliminary data.</text>
</comment>
<feature type="signal peptide" evidence="1">
    <location>
        <begin position="1"/>
        <end position="20"/>
    </location>
</feature>
<evidence type="ECO:0000313" key="2">
    <source>
        <dbReference type="EMBL" id="PIW16767.1"/>
    </source>
</evidence>
<dbReference type="PROSITE" id="PS51257">
    <property type="entry name" value="PROKAR_LIPOPROTEIN"/>
    <property type="match status" value="1"/>
</dbReference>
<reference evidence="2 3" key="1">
    <citation type="submission" date="2017-09" db="EMBL/GenBank/DDBJ databases">
        <title>Depth-based differentiation of microbial function through sediment-hosted aquifers and enrichment of novel symbionts in the deep terrestrial subsurface.</title>
        <authorList>
            <person name="Probst A.J."/>
            <person name="Ladd B."/>
            <person name="Jarett J.K."/>
            <person name="Geller-Mcgrath D.E."/>
            <person name="Sieber C.M."/>
            <person name="Emerson J.B."/>
            <person name="Anantharaman K."/>
            <person name="Thomas B.C."/>
            <person name="Malmstrom R."/>
            <person name="Stieglmeier M."/>
            <person name="Klingl A."/>
            <person name="Woyke T."/>
            <person name="Ryan C.M."/>
            <person name="Banfield J.F."/>
        </authorList>
    </citation>
    <scope>NUCLEOTIDE SEQUENCE [LARGE SCALE GENOMIC DNA]</scope>
    <source>
        <strain evidence="2">CG17_big_fil_post_rev_8_21_14_2_50_48_46</strain>
    </source>
</reference>
<proteinExistence type="predicted"/>
<dbReference type="EMBL" id="PFFQ01000035">
    <property type="protein sequence ID" value="PIW16767.1"/>
    <property type="molecule type" value="Genomic_DNA"/>
</dbReference>
<dbReference type="Proteomes" id="UP000231019">
    <property type="component" value="Unassembled WGS sequence"/>
</dbReference>
<accession>A0A2M7G4D1</accession>
<name>A0A2M7G4D1_9BACT</name>
<organism evidence="2 3">
    <name type="scientific">bacterium (Candidatus Blackallbacteria) CG17_big_fil_post_rev_8_21_14_2_50_48_46</name>
    <dbReference type="NCBI Taxonomy" id="2014261"/>
    <lineage>
        <taxon>Bacteria</taxon>
        <taxon>Candidatus Blackallbacteria</taxon>
    </lineage>
</organism>
<gene>
    <name evidence="2" type="ORF">COW36_11525</name>
</gene>
<evidence type="ECO:0000313" key="3">
    <source>
        <dbReference type="Proteomes" id="UP000231019"/>
    </source>
</evidence>
<evidence type="ECO:0008006" key="4">
    <source>
        <dbReference type="Google" id="ProtNLM"/>
    </source>
</evidence>
<sequence>MKPFLFFRIFLGFFSCLSLSACLQRQAQQTDLPPSGEIYILKSIPADLKCEFIAKQTLTDGTGCGQLTSGVAPAYSERLWFNLRKRARQEGANLVVTHQLSAGESLEGCARNQMEVSFSLYRCKLRDISAHP</sequence>
<protein>
    <recommendedName>
        <fullName evidence="4">DUF4156 domain-containing protein</fullName>
    </recommendedName>
</protein>
<evidence type="ECO:0000256" key="1">
    <source>
        <dbReference type="SAM" id="SignalP"/>
    </source>
</evidence>
<dbReference type="AlphaFoldDB" id="A0A2M7G4D1"/>
<feature type="chain" id="PRO_5014779448" description="DUF4156 domain-containing protein" evidence="1">
    <location>
        <begin position="21"/>
        <end position="132"/>
    </location>
</feature>